<dbReference type="Proteomes" id="UP000590412">
    <property type="component" value="Unassembled WGS sequence"/>
</dbReference>
<dbReference type="EMBL" id="JABWAB010000005">
    <property type="protein sequence ID" value="KAF6050807.1"/>
    <property type="molecule type" value="Genomic_DNA"/>
</dbReference>
<dbReference type="OrthoDB" id="4025261at2759"/>
<feature type="compositionally biased region" description="Polar residues" evidence="1">
    <location>
        <begin position="219"/>
        <end position="230"/>
    </location>
</feature>
<reference evidence="2" key="1">
    <citation type="submission" date="2020-03" db="EMBL/GenBank/DDBJ databases">
        <title>FDA dAtabase for Regulatory Grade micrObial Sequences (FDA-ARGOS): Supporting development and validation of Infectious Disease Dx tests.</title>
        <authorList>
            <person name="Campos J."/>
            <person name="Goldberg B."/>
            <person name="Tallon L."/>
            <person name="Sadzewicz L."/>
            <person name="Vavikolanu K."/>
            <person name="Mehta A."/>
            <person name="Aluvathingal J."/>
            <person name="Nadendla S."/>
            <person name="Nandy P."/>
            <person name="Geyer C."/>
            <person name="Yan Y."/>
            <person name="Sichtig H."/>
        </authorList>
    </citation>
    <scope>NUCLEOTIDE SEQUENCE [LARGE SCALE GENOMIC DNA]</scope>
    <source>
        <strain evidence="2">FDAARGOS_652</strain>
    </source>
</reference>
<feature type="compositionally biased region" description="Polar residues" evidence="1">
    <location>
        <begin position="151"/>
        <end position="181"/>
    </location>
</feature>
<proteinExistence type="predicted"/>
<evidence type="ECO:0000313" key="2">
    <source>
        <dbReference type="EMBL" id="KAF6050807.1"/>
    </source>
</evidence>
<feature type="compositionally biased region" description="Polar residues" evidence="1">
    <location>
        <begin position="582"/>
        <end position="606"/>
    </location>
</feature>
<feature type="compositionally biased region" description="Polar residues" evidence="1">
    <location>
        <begin position="340"/>
        <end position="355"/>
    </location>
</feature>
<feature type="compositionally biased region" description="Low complexity" evidence="1">
    <location>
        <begin position="495"/>
        <end position="504"/>
    </location>
</feature>
<evidence type="ECO:0000256" key="1">
    <source>
        <dbReference type="SAM" id="MobiDB-lite"/>
    </source>
</evidence>
<organism evidence="2 3">
    <name type="scientific">Candida parapsilosis</name>
    <name type="common">Yeast</name>
    <dbReference type="NCBI Taxonomy" id="5480"/>
    <lineage>
        <taxon>Eukaryota</taxon>
        <taxon>Fungi</taxon>
        <taxon>Dikarya</taxon>
        <taxon>Ascomycota</taxon>
        <taxon>Saccharomycotina</taxon>
        <taxon>Pichiomycetes</taxon>
        <taxon>Debaryomycetaceae</taxon>
        <taxon>Candida/Lodderomyces clade</taxon>
        <taxon>Candida</taxon>
    </lineage>
</organism>
<feature type="region of interest" description="Disordered" evidence="1">
    <location>
        <begin position="151"/>
        <end position="230"/>
    </location>
</feature>
<dbReference type="AlphaFoldDB" id="A0A8X7NL71"/>
<evidence type="ECO:0000313" key="3">
    <source>
        <dbReference type="Proteomes" id="UP000590412"/>
    </source>
</evidence>
<feature type="region of interest" description="Disordered" evidence="1">
    <location>
        <begin position="450"/>
        <end position="504"/>
    </location>
</feature>
<feature type="region of interest" description="Disordered" evidence="1">
    <location>
        <begin position="307"/>
        <end position="355"/>
    </location>
</feature>
<protein>
    <submittedName>
        <fullName evidence="2">Uncharacterized protein</fullName>
    </submittedName>
</protein>
<comment type="caution">
    <text evidence="2">The sequence shown here is derived from an EMBL/GenBank/DDBJ whole genome shotgun (WGS) entry which is preliminary data.</text>
</comment>
<feature type="region of interest" description="Disordered" evidence="1">
    <location>
        <begin position="580"/>
        <end position="644"/>
    </location>
</feature>
<accession>A0A8X7NL71</accession>
<gene>
    <name evidence="2" type="ORF">FOB60_003475</name>
</gene>
<name>A0A8X7NL71_CANPA</name>
<feature type="compositionally biased region" description="Polar residues" evidence="1">
    <location>
        <begin position="618"/>
        <end position="636"/>
    </location>
</feature>
<sequence length="644" mass="70698">MNFDHSFLSQDDTTEVSPMINQQRTFLADSDHNIISSQFVTPNPNTNASAFANNDFSFNEQSNRFTAYDFFDLLDFDSNRDPCLETPKATINATFNKPLGGSNFSNNATPATIPTNTFAPFYPTNENHSHSNVTIQTQASPVVSNIMSSQNFSTTDYPTEPMLNTPNSSMGVKSSPQQFTPPSHAPPQITPQSKLGPIGLGLNSDLIYATPCQPPPPQRQSFQNIQRQSPSQLNFHVQPPLQSQPQTNNISPYEQANAMFQQQLQQNEYAQLQNDLASTRKFRSESSLNLQALIKEEKEKQDRVHAFQAEVPKQRIAKHRRSSAKTTDIKEESGKLEASLTGNGTTDNSHSLPCQNLQSLTTSDDIDSPTTIEVTSPQSSIDDLLNNSNTNAVLDSNNITAEEVLNDDHFKDLVTPRLETREAFDDTVDFGHNVDVNFNDFEHNLSNVLPTTGSADLSKPKSKPESRSTSVNSTPKKKKPPASGSKANNKKVLKKSSSFSDSSSVLSFPKFQKAKTQLKTFPASQGGASMGIFAVENTGSLASPQKRSVSASRVDMASSMPIFTMGSHYSFIYELTEENKSQDGSGSTAASRDGASVSNQGTTGSRGANHRRSLSGRRLSNFQEPKFNPNSQSKTFEFQVDLKK</sequence>